<dbReference type="Gene3D" id="3.30.450.150">
    <property type="entry name" value="Haem-degrading domain"/>
    <property type="match status" value="1"/>
</dbReference>
<dbReference type="Pfam" id="PF03928">
    <property type="entry name" value="HbpS-like"/>
    <property type="match status" value="1"/>
</dbReference>
<evidence type="ECO:0000256" key="1">
    <source>
        <dbReference type="HAMAP-Rule" id="MF_00761"/>
    </source>
</evidence>
<dbReference type="AlphaFoldDB" id="A0A4Q0UXQ9"/>
<evidence type="ECO:0000313" key="3">
    <source>
        <dbReference type="EMBL" id="RXI50501.1"/>
    </source>
</evidence>
<sequence>MKDYKKMLKDLEQQEKELVFSEFTNETALNIGLIIIENAKKDNKKITINIEKNKQQIFHYAFDGTSPDNDYWVIRKNRVVNRFYNSSLYIGTLLKEEKKSIEGMYHISSFEYCPYGGAFPIIIKDVGVVGVITVSGLTEEEDHNMVVSAIREYLNNINSFK</sequence>
<dbReference type="EMBL" id="QMAP01000001">
    <property type="protein sequence ID" value="RXI50501.1"/>
    <property type="molecule type" value="Genomic_DNA"/>
</dbReference>
<proteinExistence type="inferred from homology"/>
<protein>
    <recommendedName>
        <fullName evidence="1">UPF0303 protein DP130_00585</fullName>
    </recommendedName>
</protein>
<dbReference type="SUPFAM" id="SSF143744">
    <property type="entry name" value="GlcG-like"/>
    <property type="match status" value="1"/>
</dbReference>
<dbReference type="Proteomes" id="UP001321763">
    <property type="component" value="Chromosome"/>
</dbReference>
<dbReference type="InterPro" id="IPR010371">
    <property type="entry name" value="YBR137W-like"/>
</dbReference>
<dbReference type="InterPro" id="IPR005624">
    <property type="entry name" value="PduO/GlcC-like"/>
</dbReference>
<dbReference type="EMBL" id="QMAU01000041">
    <property type="protein sequence ID" value="RXI54285.1"/>
    <property type="molecule type" value="Genomic_DNA"/>
</dbReference>
<name>A0A4Q0UXQ9_CLOTA</name>
<dbReference type="NCBIfam" id="NF002696">
    <property type="entry name" value="PRK02487.1-5"/>
    <property type="match status" value="1"/>
</dbReference>
<dbReference type="PIRSF" id="PIRSF008757">
    <property type="entry name" value="UCP008757"/>
    <property type="match status" value="1"/>
</dbReference>
<dbReference type="Proteomes" id="UP000290273">
    <property type="component" value="Unassembled WGS sequence"/>
</dbReference>
<evidence type="ECO:0000313" key="5">
    <source>
        <dbReference type="Proteomes" id="UP000290273"/>
    </source>
</evidence>
<evidence type="ECO:0000313" key="4">
    <source>
        <dbReference type="EMBL" id="RXI54285.1"/>
    </source>
</evidence>
<gene>
    <name evidence="3" type="ORF">DP130_00585</name>
    <name evidence="4" type="ORF">DP131_10680</name>
    <name evidence="2" type="ORF">K234311028_07340</name>
</gene>
<dbReference type="EMBL" id="AP026818">
    <property type="protein sequence ID" value="BDR80488.1"/>
    <property type="molecule type" value="Genomic_DNA"/>
</dbReference>
<dbReference type="Proteomes" id="UP000290921">
    <property type="component" value="Unassembled WGS sequence"/>
</dbReference>
<evidence type="ECO:0000313" key="7">
    <source>
        <dbReference type="Proteomes" id="UP001321763"/>
    </source>
</evidence>
<accession>A0A4Q0UXQ9</accession>
<comment type="similarity">
    <text evidence="1">Belongs to the UPF0303 family.</text>
</comment>
<organism evidence="3 6">
    <name type="scientific">Clostridium tetani</name>
    <dbReference type="NCBI Taxonomy" id="1513"/>
    <lineage>
        <taxon>Bacteria</taxon>
        <taxon>Bacillati</taxon>
        <taxon>Bacillota</taxon>
        <taxon>Clostridia</taxon>
        <taxon>Eubacteriales</taxon>
        <taxon>Clostridiaceae</taxon>
        <taxon>Clostridium</taxon>
    </lineage>
</organism>
<evidence type="ECO:0000313" key="2">
    <source>
        <dbReference type="EMBL" id="BDR80488.1"/>
    </source>
</evidence>
<dbReference type="HAMAP" id="MF_00761">
    <property type="entry name" value="UPF0303"/>
    <property type="match status" value="1"/>
</dbReference>
<reference evidence="5 6" key="1">
    <citation type="submission" date="2018-06" db="EMBL/GenBank/DDBJ databases">
        <title>Genome conservation of Clostridium tetani.</title>
        <authorList>
            <person name="Bruggemann H."/>
            <person name="Popoff M.R."/>
        </authorList>
    </citation>
    <scope>NUCLEOTIDE SEQUENCE [LARGE SCALE GENOMIC DNA]</scope>
    <source>
        <strain evidence="3 6">2017.061</strain>
        <strain evidence="4 5">63.05</strain>
    </source>
</reference>
<dbReference type="RefSeq" id="WP_023437763.1">
    <property type="nucleotide sequence ID" value="NZ_AP026804.1"/>
</dbReference>
<dbReference type="PANTHER" id="PTHR28255">
    <property type="match status" value="1"/>
</dbReference>
<evidence type="ECO:0000313" key="6">
    <source>
        <dbReference type="Proteomes" id="UP000290921"/>
    </source>
</evidence>
<reference evidence="2 7" key="2">
    <citation type="submission" date="2022-09" db="EMBL/GenBank/DDBJ databases">
        <title>complete genome sequences of Clostridium tetani str. KHSU-234311-028 isolated from soil.</title>
        <authorList>
            <person name="Sekizuka T."/>
            <person name="Shitada C."/>
            <person name="Takahashi M."/>
            <person name="Kuroda M."/>
        </authorList>
    </citation>
    <scope>NUCLEOTIDE SEQUENCE [LARGE SCALE GENOMIC DNA]</scope>
    <source>
        <strain evidence="2 7">KHSU-234311-028</strain>
    </source>
</reference>
<dbReference type="InterPro" id="IPR038084">
    <property type="entry name" value="PduO/GlcC-like_sf"/>
</dbReference>
<dbReference type="PANTHER" id="PTHR28255:SF1">
    <property type="entry name" value="UPF0303 PROTEIN YBR137W"/>
    <property type="match status" value="1"/>
</dbReference>